<dbReference type="SUPFAM" id="SSF140383">
    <property type="entry name" value="BSD domain-like"/>
    <property type="match status" value="1"/>
</dbReference>
<feature type="compositionally biased region" description="Polar residues" evidence="1">
    <location>
        <begin position="494"/>
        <end position="504"/>
    </location>
</feature>
<dbReference type="PANTHER" id="PTHR31923">
    <property type="entry name" value="BSD DOMAIN-CONTAINING PROTEIN"/>
    <property type="match status" value="1"/>
</dbReference>
<evidence type="ECO:0000313" key="4">
    <source>
        <dbReference type="EMBL" id="KAL0342446.1"/>
    </source>
</evidence>
<reference evidence="4" key="2">
    <citation type="journal article" date="2024" name="Plant">
        <title>Genomic evolution and insights into agronomic trait innovations of Sesamum species.</title>
        <authorList>
            <person name="Miao H."/>
            <person name="Wang L."/>
            <person name="Qu L."/>
            <person name="Liu H."/>
            <person name="Sun Y."/>
            <person name="Le M."/>
            <person name="Wang Q."/>
            <person name="Wei S."/>
            <person name="Zheng Y."/>
            <person name="Lin W."/>
            <person name="Duan Y."/>
            <person name="Cao H."/>
            <person name="Xiong S."/>
            <person name="Wang X."/>
            <person name="Wei L."/>
            <person name="Li C."/>
            <person name="Ma Q."/>
            <person name="Ju M."/>
            <person name="Zhao R."/>
            <person name="Li G."/>
            <person name="Mu C."/>
            <person name="Tian Q."/>
            <person name="Mei H."/>
            <person name="Zhang T."/>
            <person name="Gao T."/>
            <person name="Zhang H."/>
        </authorList>
    </citation>
    <scope>NUCLEOTIDE SEQUENCE</scope>
    <source>
        <strain evidence="4">KEN8</strain>
    </source>
</reference>
<dbReference type="PROSITE" id="PS50858">
    <property type="entry name" value="BSD"/>
    <property type="match status" value="1"/>
</dbReference>
<dbReference type="InterPro" id="IPR035925">
    <property type="entry name" value="BSD_dom_sf"/>
</dbReference>
<feature type="region of interest" description="Disordered" evidence="1">
    <location>
        <begin position="469"/>
        <end position="538"/>
    </location>
</feature>
<proteinExistence type="predicted"/>
<dbReference type="SMART" id="SM00751">
    <property type="entry name" value="BSD"/>
    <property type="match status" value="1"/>
</dbReference>
<reference evidence="4" key="1">
    <citation type="submission" date="2020-06" db="EMBL/GenBank/DDBJ databases">
        <authorList>
            <person name="Li T."/>
            <person name="Hu X."/>
            <person name="Zhang T."/>
            <person name="Song X."/>
            <person name="Zhang H."/>
            <person name="Dai N."/>
            <person name="Sheng W."/>
            <person name="Hou X."/>
            <person name="Wei L."/>
        </authorList>
    </citation>
    <scope>NUCLEOTIDE SEQUENCE</scope>
    <source>
        <strain evidence="4">KEN8</strain>
        <tissue evidence="4">Leaf</tissue>
    </source>
</reference>
<organism evidence="4">
    <name type="scientific">Sesamum calycinum</name>
    <dbReference type="NCBI Taxonomy" id="2727403"/>
    <lineage>
        <taxon>Eukaryota</taxon>
        <taxon>Viridiplantae</taxon>
        <taxon>Streptophyta</taxon>
        <taxon>Embryophyta</taxon>
        <taxon>Tracheophyta</taxon>
        <taxon>Spermatophyta</taxon>
        <taxon>Magnoliopsida</taxon>
        <taxon>eudicotyledons</taxon>
        <taxon>Gunneridae</taxon>
        <taxon>Pentapetalae</taxon>
        <taxon>asterids</taxon>
        <taxon>lamiids</taxon>
        <taxon>Lamiales</taxon>
        <taxon>Pedaliaceae</taxon>
        <taxon>Sesamum</taxon>
    </lineage>
</organism>
<accession>A0AAW2NIR7</accession>
<evidence type="ECO:0000256" key="2">
    <source>
        <dbReference type="SAM" id="Phobius"/>
    </source>
</evidence>
<protein>
    <recommendedName>
        <fullName evidence="3">BSD domain-containing protein</fullName>
    </recommendedName>
</protein>
<dbReference type="AlphaFoldDB" id="A0AAW2NIR7"/>
<dbReference type="Pfam" id="PF03909">
    <property type="entry name" value="BSD"/>
    <property type="match status" value="1"/>
</dbReference>
<name>A0AAW2NIR7_9LAMI</name>
<dbReference type="PANTHER" id="PTHR31923:SF1">
    <property type="entry name" value="BSD DOMAIN-CONTAINING PROTEIN"/>
    <property type="match status" value="1"/>
</dbReference>
<feature type="transmembrane region" description="Helical" evidence="2">
    <location>
        <begin position="318"/>
        <end position="340"/>
    </location>
</feature>
<evidence type="ECO:0000256" key="1">
    <source>
        <dbReference type="SAM" id="MobiDB-lite"/>
    </source>
</evidence>
<dbReference type="Gene3D" id="1.10.3970.10">
    <property type="entry name" value="BSD domain"/>
    <property type="match status" value="1"/>
</dbReference>
<keyword evidence="2" id="KW-0812">Transmembrane</keyword>
<feature type="compositionally biased region" description="Acidic residues" evidence="1">
    <location>
        <begin position="515"/>
        <end position="538"/>
    </location>
</feature>
<feature type="domain" description="BSD" evidence="3">
    <location>
        <begin position="421"/>
        <end position="451"/>
    </location>
</feature>
<evidence type="ECO:0000259" key="3">
    <source>
        <dbReference type="PROSITE" id="PS50858"/>
    </source>
</evidence>
<dbReference type="EMBL" id="JACGWM010000011">
    <property type="protein sequence ID" value="KAL0342446.1"/>
    <property type="molecule type" value="Genomic_DNA"/>
</dbReference>
<dbReference type="InterPro" id="IPR005607">
    <property type="entry name" value="BSD_dom"/>
</dbReference>
<keyword evidence="2" id="KW-0472">Membrane</keyword>
<feature type="compositionally biased region" description="Basic and acidic residues" evidence="1">
    <location>
        <begin position="469"/>
        <end position="493"/>
    </location>
</feature>
<sequence>MDFWQRARSFAEEAAKKSQELTQGIASANLSGVVLEASKRSKELAAEASKKSKELAAEALKRADQITAQIPPAAVALTNLVDAAAQKGGIEAADLETYGISDDLREFVKGITMNTFQDFPLEVNKLRWWCCYKYLFLRPMKKLDLLKEDANVLPFVMDSKEFNLTDRKKHKCQNGKQFEYVYHQKKTDRDFEDASFAWSCEVMLISFVVMTQRCLTFPRFQMFEGSHGVARKAKLSCEACALDSEELGLHGSNSQCLLLATSTTKSLTELENFRAESSWLKLGPKTSMLNTQKVSQLRQPDEGDNVGGKRSNEESALVLSNILLAVMLICMWLLLCHILVKSGYVLLAMAQFYFLPEIEVVVIDEWTVSAVWVFVNSAYMGGNGDDCDNGYSSNDAVDVLVLLANYNRLVKIWGDDYNIMEISKLRYQLCPRVMKERKFWRIYFILVNSHVAPYEKRYAEDVKLKAEEKVEDTAVKEDSSSEKSSKTADETSKQKSNNVKSAASEQDLDVFLLGDLEDGDDGPDDDSDDGLDDDFDKI</sequence>
<keyword evidence="2" id="KW-1133">Transmembrane helix</keyword>
<gene>
    <name evidence="4" type="ORF">Scaly_1907200</name>
</gene>
<comment type="caution">
    <text evidence="4">The sequence shown here is derived from an EMBL/GenBank/DDBJ whole genome shotgun (WGS) entry which is preliminary data.</text>
</comment>